<feature type="region of interest" description="Disordered" evidence="7">
    <location>
        <begin position="1419"/>
        <end position="1444"/>
    </location>
</feature>
<comment type="similarity">
    <text evidence="2">Belongs to the PilY1 family.</text>
</comment>
<keyword evidence="4" id="KW-0479">Metal-binding</keyword>
<evidence type="ECO:0000256" key="4">
    <source>
        <dbReference type="ARBA" id="ARBA00022723"/>
    </source>
</evidence>
<dbReference type="GO" id="GO:0046872">
    <property type="term" value="F:metal ion binding"/>
    <property type="evidence" value="ECO:0007669"/>
    <property type="project" value="UniProtKB-KW"/>
</dbReference>
<dbReference type="Gene3D" id="3.40.50.410">
    <property type="entry name" value="von Willebrand factor, type A domain"/>
    <property type="match status" value="2"/>
</dbReference>
<dbReference type="Gene3D" id="2.130.10.10">
    <property type="entry name" value="YVTN repeat-like/Quinoprotein amine dehydrogenase"/>
    <property type="match status" value="1"/>
</dbReference>
<accession>A0A090AN99</accession>
<dbReference type="HOGENOM" id="CLU_234787_0_0_6"/>
<keyword evidence="10" id="KW-1185">Reference proteome</keyword>
<name>A0A090AN99_9GAMM</name>
<gene>
    <name evidence="9" type="ORF">THII_3270</name>
</gene>
<dbReference type="KEGG" id="tig:THII_3270"/>
<dbReference type="SUPFAM" id="SSF50998">
    <property type="entry name" value="Quinoprotein alcohol dehydrogenase-like"/>
    <property type="match status" value="1"/>
</dbReference>
<feature type="compositionally biased region" description="Low complexity" evidence="7">
    <location>
        <begin position="1420"/>
        <end position="1434"/>
    </location>
</feature>
<dbReference type="InterPro" id="IPR015943">
    <property type="entry name" value="WD40/YVTN_repeat-like_dom_sf"/>
</dbReference>
<evidence type="ECO:0000256" key="6">
    <source>
        <dbReference type="ARBA" id="ARBA00023263"/>
    </source>
</evidence>
<evidence type="ECO:0000256" key="3">
    <source>
        <dbReference type="ARBA" id="ARBA00022558"/>
    </source>
</evidence>
<protein>
    <submittedName>
        <fullName evidence="9">Type IV pilin biogenesis protein</fullName>
    </submittedName>
</protein>
<evidence type="ECO:0000256" key="1">
    <source>
        <dbReference type="ARBA" id="ARBA00004561"/>
    </source>
</evidence>
<keyword evidence="6" id="KW-0281">Fimbrium</keyword>
<evidence type="ECO:0000313" key="10">
    <source>
        <dbReference type="Proteomes" id="UP000031623"/>
    </source>
</evidence>
<comment type="subcellular location">
    <subcellularLocation>
        <location evidence="1">Fimbrium</location>
    </subcellularLocation>
</comment>
<feature type="domain" description="PilY1 beta-propeller" evidence="8">
    <location>
        <begin position="1450"/>
        <end position="1726"/>
    </location>
</feature>
<sequence length="1950" mass="213842">MKRIYVLFTSLFFSLLVGFPTLGVAEDTDIYLHSAEAITQETRPNILFMLDNSGSMNEPIRDKDGNPVQPVQTRMEMLKQALDLMLDKVHNVNVGIARFAVTPPTTSNKAGLPVNAPIMFPTSFVDDPASVISGEVDDSIIDVSVPVANSSDDAEQNLGTGETKLTNPQLQMTQAVVAEPSSGIKSEVKISAQNNTAMEKSGTNELVTNKDNLILGTDPSNQLDILVGLRFEGLAIPKGATIAYADIKFASDNDYKGKDLELTIAIADNDGVKSSTGITGDASAYPFGTSSFQNSGSTNGYLSGETYPVDKKNFPLRKDSAGNPIVAAWKPPADLVKGQVITTPNISSLIQGIVIREGWKDNNGLALLLKRNPNSPTNNIGVYAFSTPPILRVYWSFQETSITNVASGQAKESGGSFLADREIRLGNEKQTLGPTLVGVRFTGVAVPPGAKISKAAITFTRQSEISSNEGGNNNPLNLKIYAEDIGNALAFGATVTTSQKPVSPRFQTKTDPIEWNTVEPVAAGKVLKTPDLSKILQKIIDRSDWKNNNSAVFLFEKNGNVNGFRRVVAKLDQLQNGNFLAGATIVPDEKTLPRLEVTFTAGTEQGAETDPKNLKQIVGVRFTSLEIPQGAEVTNAQLTFTSGSSTSEPAKLLIQAEDTDDAQPFTEEKNNISSRKTTTEKVTWNMEAGWTDGLTYTTPKELNLKQLVQAVVNRQGWCGGRNGMAFIISANNEESPLRIARSFDDNSDKAPVLKVEFDAKKIKGTGCVDQTYSGQVSADTDDAEEKLDTSERGLVILNSNVLELAQGGTQTSPESRLVGFRFQSIPISQKAEIVEAHLILNSRATFKTTPTTLSIKGELSTNAETFSSAESNLSGRKKTSSKIDWVLDPWVQNENYTSIDIAKIVQEIVNQAGWKTYNDLALFIDGSGRRDVTSFKANPALAPILKIRVKGRLGEGGQGDFLTVRRRLQRIAKKMEVPKGSLTAIVDALYESTQYFMGKEVDFGKSRHGSFEYLVSHPGTYEKGDLKTPEGCNVNVAPLNEQCADEEIQGDAIYKSPIESPCQNNHIVLLTDGLATKDTAAAKIKSLIKKDKCEIDFEDPEGASNPRVKISPDEECGVDLAEYVSTHDVLTQEEIPKGGTGNKLTVHTIGFQLGTGWEDSYYIEKTGEKLKVIKMADGEYHYTTKGNPKIADDDKANIKKGPIENKKDTDENKLAMKFLKQMAKTSGGYFYEAVNAVDLVKAFEAIIEQAMTKSTSFAAPGISVSQFNNLLHDNEVYYALFEPSHNQLWRGNVKKFLIGEDDKLMAQNGPALSGNSFDDNAQSFWSTEVDGPEITKGGAGEQLLILGSRNRKIYTYLEDTEPGSDHAVDLTQYQIRLADDEGFDKDFDAALKSALAIENKDDSEKAEKVIKWIVGEEVNTQGESTSSESTDSGGENTGGEGEKTKDRWMFADPLHASPKAVTYGGTKDHPITKLFAATNDGLLHMLDAGTGKEDWAFLPRELLSRQPEMMENQPGERLYGLDSTPTFWYKDDDNNKNIDIGSKDFLKIYVGMRRGGRNLYALDVTDPSKPILMWTITGGKDEFEKLGQTWSAPLPVEVDPSFCESKESPCVVLLFGGGYDPSQDKGFDPGNVEMGNAIFMVDAKTGKRLWWVSNEGADLNLDKMKYPIPSDLFLVDANGDGWKDRIYVGDTGGQVWRIDLINKNDSKGGLRANISDPADQENHRRFFYAPMWVKIGKFELLAAVTGTRPDPLGTDVHDQFYVFNDLPWDKDQRDKDQLKTWTQDNMVEIINNVGDESDKKTFFVDENVNQQGGWYFNLDLSGGKNERAWNGEKGLTTPIVIKETVYFATYVPPQTTSDLCTAFDEGQSWLYAFNLLSGGATDKLANQSEEGKGEGKGGTEQNPLAIPGPTGAPTLSTLVRKTGIFLMMRNKNPLRQEQLQPNRIFWMQQE</sequence>
<dbReference type="InterPro" id="IPR036465">
    <property type="entry name" value="vWFA_dom_sf"/>
</dbReference>
<evidence type="ECO:0000256" key="2">
    <source>
        <dbReference type="ARBA" id="ARBA00008387"/>
    </source>
</evidence>
<evidence type="ECO:0000256" key="7">
    <source>
        <dbReference type="SAM" id="MobiDB-lite"/>
    </source>
</evidence>
<proteinExistence type="inferred from homology"/>
<dbReference type="InterPro" id="IPR011047">
    <property type="entry name" value="Quinoprotein_ADH-like_sf"/>
</dbReference>
<organism evidence="9 10">
    <name type="scientific">Thioploca ingrica</name>
    <dbReference type="NCBI Taxonomy" id="40754"/>
    <lineage>
        <taxon>Bacteria</taxon>
        <taxon>Pseudomonadati</taxon>
        <taxon>Pseudomonadota</taxon>
        <taxon>Gammaproteobacteria</taxon>
        <taxon>Thiotrichales</taxon>
        <taxon>Thiotrichaceae</taxon>
        <taxon>Thioploca</taxon>
    </lineage>
</organism>
<keyword evidence="3" id="KW-1029">Fimbrium biogenesis</keyword>
<dbReference type="Pfam" id="PF05567">
    <property type="entry name" value="T4P_PilY1"/>
    <property type="match status" value="1"/>
</dbReference>
<dbReference type="InterPro" id="IPR008707">
    <property type="entry name" value="B-propeller_PilY1"/>
</dbReference>
<evidence type="ECO:0000256" key="5">
    <source>
        <dbReference type="ARBA" id="ARBA00022837"/>
    </source>
</evidence>
<dbReference type="EMBL" id="AP014633">
    <property type="protein sequence ID" value="BAP57567.1"/>
    <property type="molecule type" value="Genomic_DNA"/>
</dbReference>
<dbReference type="GO" id="GO:0009289">
    <property type="term" value="C:pilus"/>
    <property type="evidence" value="ECO:0007669"/>
    <property type="project" value="UniProtKB-SubCell"/>
</dbReference>
<dbReference type="STRING" id="40754.THII_3270"/>
<dbReference type="Proteomes" id="UP000031623">
    <property type="component" value="Chromosome"/>
</dbReference>
<feature type="region of interest" description="Disordered" evidence="7">
    <location>
        <begin position="1885"/>
        <end position="1912"/>
    </location>
</feature>
<keyword evidence="5" id="KW-0106">Calcium</keyword>
<evidence type="ECO:0000259" key="8">
    <source>
        <dbReference type="Pfam" id="PF05567"/>
    </source>
</evidence>
<evidence type="ECO:0000313" key="9">
    <source>
        <dbReference type="EMBL" id="BAP57567.1"/>
    </source>
</evidence>
<reference evidence="9 10" key="1">
    <citation type="journal article" date="2014" name="ISME J.">
        <title>Ecophysiology of Thioploca ingrica as revealed by the complete genome sequence supplemented with proteomic evidence.</title>
        <authorList>
            <person name="Kojima H."/>
            <person name="Ogura Y."/>
            <person name="Yamamoto N."/>
            <person name="Togashi T."/>
            <person name="Mori H."/>
            <person name="Watanabe T."/>
            <person name="Nemoto F."/>
            <person name="Kurokawa K."/>
            <person name="Hayashi T."/>
            <person name="Fukui M."/>
        </authorList>
    </citation>
    <scope>NUCLEOTIDE SEQUENCE [LARGE SCALE GENOMIC DNA]</scope>
</reference>